<name>A0AA86N3G1_9BACT</name>
<proteinExistence type="predicted"/>
<dbReference type="SUPFAM" id="SSF56925">
    <property type="entry name" value="OMPA-like"/>
    <property type="match status" value="1"/>
</dbReference>
<protein>
    <recommendedName>
        <fullName evidence="3">Outer membrane protein beta-barrel domain-containing protein</fullName>
    </recommendedName>
</protein>
<dbReference type="KEGG" id="nti:DNFV4_04409"/>
<dbReference type="InterPro" id="IPR011250">
    <property type="entry name" value="OMP/PagP_B-barrel"/>
</dbReference>
<gene>
    <name evidence="1" type="ORF">DNFV4_04409</name>
</gene>
<dbReference type="EMBL" id="OX365700">
    <property type="protein sequence ID" value="CAI4033967.1"/>
    <property type="molecule type" value="Genomic_DNA"/>
</dbReference>
<dbReference type="AlphaFoldDB" id="A0AA86N3G1"/>
<dbReference type="Gene3D" id="2.40.160.20">
    <property type="match status" value="1"/>
</dbReference>
<accession>A0AA86N3G1</accession>
<dbReference type="RefSeq" id="WP_289271390.1">
    <property type="nucleotide sequence ID" value="NZ_OX365700.1"/>
</dbReference>
<dbReference type="Proteomes" id="UP001179121">
    <property type="component" value="Chromosome"/>
</dbReference>
<evidence type="ECO:0008006" key="3">
    <source>
        <dbReference type="Google" id="ProtNLM"/>
    </source>
</evidence>
<reference evidence="1" key="1">
    <citation type="submission" date="2022-10" db="EMBL/GenBank/DDBJ databases">
        <authorList>
            <person name="Koch H."/>
        </authorList>
    </citation>
    <scope>NUCLEOTIDE SEQUENCE</scope>
    <source>
        <strain evidence="1">DNF</strain>
    </source>
</reference>
<evidence type="ECO:0000313" key="1">
    <source>
        <dbReference type="EMBL" id="CAI4033967.1"/>
    </source>
</evidence>
<keyword evidence="2" id="KW-1185">Reference proteome</keyword>
<evidence type="ECO:0000313" key="2">
    <source>
        <dbReference type="Proteomes" id="UP001179121"/>
    </source>
</evidence>
<organism evidence="1 2">
    <name type="scientific">Nitrospira tepida</name>
    <dbReference type="NCBI Taxonomy" id="2973512"/>
    <lineage>
        <taxon>Bacteria</taxon>
        <taxon>Pseudomonadati</taxon>
        <taxon>Nitrospirota</taxon>
        <taxon>Nitrospiria</taxon>
        <taxon>Nitrospirales</taxon>
        <taxon>Nitrospiraceae</taxon>
        <taxon>Nitrospira</taxon>
    </lineage>
</organism>
<sequence>MNNSRHRGTWVYTGVMVVILGLTLLQPAWAQDELGNMVFFKGGYVHMFGNRANEIFTDTQNALGQGNNPGDYGWYVGAGLDLILSKDAWGAMSKTWAVGEIGLQFNRLVSKTVTSAVPTLSAVAGVPLGGGTTPAQTQLTMVTINVAPKLKFMEGSRFRPWIIPIGLDIHVISPPSNQTQYLDVGVQFGAGFEYQLWKAFKLGADARYHLTANMTNTTNNYFQAGPYVGISF</sequence>